<dbReference type="RefSeq" id="WP_114705774.1">
    <property type="nucleotide sequence ID" value="NZ_QDKL01000001.1"/>
</dbReference>
<comment type="caution">
    <text evidence="2">The sequence shown here is derived from an EMBL/GenBank/DDBJ whole genome shotgun (WGS) entry which is preliminary data.</text>
</comment>
<keyword evidence="1" id="KW-0175">Coiled coil</keyword>
<name>A0ABY0IIP5_9BACT</name>
<organism evidence="2 3">
    <name type="scientific">Halobacteriovorax vibrionivorans</name>
    <dbReference type="NCBI Taxonomy" id="2152716"/>
    <lineage>
        <taxon>Bacteria</taxon>
        <taxon>Pseudomonadati</taxon>
        <taxon>Bdellovibrionota</taxon>
        <taxon>Bacteriovoracia</taxon>
        <taxon>Bacteriovoracales</taxon>
        <taxon>Halobacteriovoraceae</taxon>
        <taxon>Halobacteriovorax</taxon>
    </lineage>
</organism>
<proteinExistence type="predicted"/>
<accession>A0ABY0IIP5</accession>
<dbReference type="EMBL" id="QDKL01000001">
    <property type="protein sequence ID" value="RZF22828.1"/>
    <property type="molecule type" value="Genomic_DNA"/>
</dbReference>
<evidence type="ECO:0000313" key="2">
    <source>
        <dbReference type="EMBL" id="RZF22828.1"/>
    </source>
</evidence>
<evidence type="ECO:0000313" key="3">
    <source>
        <dbReference type="Proteomes" id="UP000443582"/>
    </source>
</evidence>
<feature type="coiled-coil region" evidence="1">
    <location>
        <begin position="136"/>
        <end position="163"/>
    </location>
</feature>
<protein>
    <recommendedName>
        <fullName evidence="4">Phospholipase D-like domain-containing protein</fullName>
    </recommendedName>
</protein>
<evidence type="ECO:0000256" key="1">
    <source>
        <dbReference type="SAM" id="Coils"/>
    </source>
</evidence>
<sequence>MMLYDVASVEDRGSHWYVTNVFPHTLDPIERHEKLLNLSAVSSSIIKHAIEKGIEVRITKPLEYNEVMPHEIRLIEGDENDHNYARESAIKKARMVVTHDLASVSGYTFYSFMCLNNELCDKGFFITAENRESKYLEILETGNEELIQKLEDYLNTKDQIERVAALNKKFDHFRKLITEEEDLEKIEDLTNKFLEDYYSTFF</sequence>
<keyword evidence="3" id="KW-1185">Reference proteome</keyword>
<reference evidence="3" key="1">
    <citation type="journal article" date="2019" name="Int. J. Syst. Evol. Microbiol.">
        <title>Halobacteriovorax valvorus sp. nov., a novel prokaryotic predator isolated from coastal seawater of China.</title>
        <authorList>
            <person name="Chen M.-X."/>
        </authorList>
    </citation>
    <scope>NUCLEOTIDE SEQUENCE [LARGE SCALE GENOMIC DNA]</scope>
    <source>
        <strain evidence="3">BL9</strain>
    </source>
</reference>
<gene>
    <name evidence="2" type="ORF">DAY19_03380</name>
</gene>
<dbReference type="Proteomes" id="UP000443582">
    <property type="component" value="Unassembled WGS sequence"/>
</dbReference>
<evidence type="ECO:0008006" key="4">
    <source>
        <dbReference type="Google" id="ProtNLM"/>
    </source>
</evidence>